<dbReference type="OrthoDB" id="7064583at2"/>
<keyword evidence="2" id="KW-1185">Reference proteome</keyword>
<evidence type="ECO:0000313" key="2">
    <source>
        <dbReference type="Proteomes" id="UP000006062"/>
    </source>
</evidence>
<dbReference type="KEGG" id="tvi:Thivi_3507"/>
<sequence>MAVYRKAHLAPYLQELEADYWSLRRAIEGTAPNENLAEQYHANPDQFRDEYREVDFDRVLRALAHFKVTADMLKQLKRHKAMPVG</sequence>
<dbReference type="RefSeq" id="WP_014779774.1">
    <property type="nucleotide sequence ID" value="NC_018012.1"/>
</dbReference>
<accession>I3YEF6</accession>
<evidence type="ECO:0000313" key="1">
    <source>
        <dbReference type="EMBL" id="AFL75374.1"/>
    </source>
</evidence>
<protein>
    <submittedName>
        <fullName evidence="1">Uncharacterized protein</fullName>
    </submittedName>
</protein>
<reference evidence="1 2" key="1">
    <citation type="submission" date="2012-06" db="EMBL/GenBank/DDBJ databases">
        <title>Complete sequence of Thiocystis violascens DSM 198.</title>
        <authorList>
            <consortium name="US DOE Joint Genome Institute"/>
            <person name="Lucas S."/>
            <person name="Han J."/>
            <person name="Lapidus A."/>
            <person name="Cheng J.-F."/>
            <person name="Goodwin L."/>
            <person name="Pitluck S."/>
            <person name="Peters L."/>
            <person name="Ovchinnikova G."/>
            <person name="Teshima H."/>
            <person name="Detter J.C."/>
            <person name="Han C."/>
            <person name="Tapia R."/>
            <person name="Land M."/>
            <person name="Hauser L."/>
            <person name="Kyrpides N."/>
            <person name="Ivanova N."/>
            <person name="Pagani I."/>
            <person name="Vogl K."/>
            <person name="Liu Z."/>
            <person name="Frigaard N.-U."/>
            <person name="Bryant D."/>
            <person name="Woyke T."/>
        </authorList>
    </citation>
    <scope>NUCLEOTIDE SEQUENCE [LARGE SCALE GENOMIC DNA]</scope>
    <source>
        <strain evidence="2">ATCC 17096 / DSM 198 / 6111</strain>
    </source>
</reference>
<gene>
    <name evidence="1" type="ordered locus">Thivi_3507</name>
</gene>
<dbReference type="EMBL" id="CP003154">
    <property type="protein sequence ID" value="AFL75374.1"/>
    <property type="molecule type" value="Genomic_DNA"/>
</dbReference>
<dbReference type="eggNOG" id="ENOG502ZGJW">
    <property type="taxonomic scope" value="Bacteria"/>
</dbReference>
<dbReference type="AlphaFoldDB" id="I3YEF6"/>
<dbReference type="HOGENOM" id="CLU_2476691_0_0_6"/>
<organism evidence="1 2">
    <name type="scientific">Thiocystis violascens (strain ATCC 17096 / DSM 198 / 6111)</name>
    <name type="common">Chromatium violascens</name>
    <dbReference type="NCBI Taxonomy" id="765911"/>
    <lineage>
        <taxon>Bacteria</taxon>
        <taxon>Pseudomonadati</taxon>
        <taxon>Pseudomonadota</taxon>
        <taxon>Gammaproteobacteria</taxon>
        <taxon>Chromatiales</taxon>
        <taxon>Chromatiaceae</taxon>
        <taxon>Thiocystis</taxon>
    </lineage>
</organism>
<dbReference type="Proteomes" id="UP000006062">
    <property type="component" value="Chromosome"/>
</dbReference>
<name>I3YEF6_THIV6</name>
<proteinExistence type="predicted"/>